<evidence type="ECO:0000313" key="2">
    <source>
        <dbReference type="Proteomes" id="UP001150907"/>
    </source>
</evidence>
<proteinExistence type="predicted"/>
<keyword evidence="2" id="KW-1185">Reference proteome</keyword>
<dbReference type="Proteomes" id="UP001150907">
    <property type="component" value="Unassembled WGS sequence"/>
</dbReference>
<comment type="caution">
    <text evidence="1">The sequence shown here is derived from an EMBL/GenBank/DDBJ whole genome shotgun (WGS) entry which is preliminary data.</text>
</comment>
<dbReference type="InterPro" id="IPR016024">
    <property type="entry name" value="ARM-type_fold"/>
</dbReference>
<sequence>MDAKVLFDTPHRSVHWALVSKFRAKALSECPSQCFDEWKKLLSWDTASKTPHVFYDAIGQMTQLALSGRVDVQQTARAFADLVAVPMSHTNQVSEAAVASAACQALVRLLVAGADSLVYSLDASPRDNILRSTLERHPLLWEYVLESISNFLNPNRGVGADSSDTLEFDATWGYVSRFLRYAFIDPTVPAWAQSQAMHIVFDAMKGWTSASLDTGCKNSVLMLKWAVDVCSDATGRLASVNSAAATIYCEVDMVGRWTRRRLLVACANAAVVISDALPCSSSSSELDWVRVFSQVVDQLRLLLVSLVFCRPHSVLANSLADHGASQIVPLLARLTRIAHTLESNLANFHSDMVLWFSAASQLAEATTRAELDGLLDIIEATLRNKVLSLAMPTPVLALARFPLMCTAADGFSQDDCSRALRLCEDIDQMAPSQAAMSVETISQLQQGLLDVAATQWVTGQLAVSICSLCDYLAFYSQLYAGTYRTDGDGAEPLERVFKSIEPISSWPVLVAPLLFEWSNYADSSTNEGDHGTLPLIALAHLLRRIPKFAILRLSLLPLFMSALRHPDCPPEFKRILILRAIPSLASIHDAYATTRVVSVVSGLWNHGNGFVSESSPAARVARRRTRCLAIRAWGNVVVSNSRVWRDLKPIFVRFVESTKALQIKGRELVGTTADAKNLDPEYEWAVLVTMRDLVVRVPDRYAEQVLPFVYSLLNFARDSLSASSTALLIDIACTCVESGMAGARSVWTTIVFKPAELWLSNGSGAGASAAPVHQSLARYFKLVATHGEASDIYATFRQQILSGYVGPMCVNMVTPPRSSEQPAEPTVSKVADVVVNGTNSCTRDLFLSAFSAYPMEEILPIVAGSSPRQTIH</sequence>
<feature type="non-terminal residue" evidence="1">
    <location>
        <position position="872"/>
    </location>
</feature>
<gene>
    <name evidence="1" type="ORF">H4R26_004895</name>
</gene>
<dbReference type="OrthoDB" id="6125419at2759"/>
<name>A0A9W8BGI7_9FUNG</name>
<dbReference type="SUPFAM" id="SSF48371">
    <property type="entry name" value="ARM repeat"/>
    <property type="match status" value="1"/>
</dbReference>
<accession>A0A9W8BGI7</accession>
<dbReference type="EMBL" id="JANBQF010000633">
    <property type="protein sequence ID" value="KAJ1999840.1"/>
    <property type="molecule type" value="Genomic_DNA"/>
</dbReference>
<dbReference type="AlphaFoldDB" id="A0A9W8BGI7"/>
<evidence type="ECO:0000313" key="1">
    <source>
        <dbReference type="EMBL" id="KAJ1999840.1"/>
    </source>
</evidence>
<protein>
    <submittedName>
        <fullName evidence="1">Uncharacterized protein</fullName>
    </submittedName>
</protein>
<reference evidence="1" key="1">
    <citation type="submission" date="2022-07" db="EMBL/GenBank/DDBJ databases">
        <title>Phylogenomic reconstructions and comparative analyses of Kickxellomycotina fungi.</title>
        <authorList>
            <person name="Reynolds N.K."/>
            <person name="Stajich J.E."/>
            <person name="Barry K."/>
            <person name="Grigoriev I.V."/>
            <person name="Crous P."/>
            <person name="Smith M.E."/>
        </authorList>
    </citation>
    <scope>NUCLEOTIDE SEQUENCE</scope>
    <source>
        <strain evidence="1">IMI 214461</strain>
    </source>
</reference>
<organism evidence="1 2">
    <name type="scientific">Coemansia thaxteri</name>
    <dbReference type="NCBI Taxonomy" id="2663907"/>
    <lineage>
        <taxon>Eukaryota</taxon>
        <taxon>Fungi</taxon>
        <taxon>Fungi incertae sedis</taxon>
        <taxon>Zoopagomycota</taxon>
        <taxon>Kickxellomycotina</taxon>
        <taxon>Kickxellomycetes</taxon>
        <taxon>Kickxellales</taxon>
        <taxon>Kickxellaceae</taxon>
        <taxon>Coemansia</taxon>
    </lineage>
</organism>